<dbReference type="InterPro" id="IPR040079">
    <property type="entry name" value="Glutathione_S-Trfase"/>
</dbReference>
<dbReference type="SFLD" id="SFLDG00358">
    <property type="entry name" value="Main_(cytGST)"/>
    <property type="match status" value="1"/>
</dbReference>
<dbReference type="InterPro" id="IPR036282">
    <property type="entry name" value="Glutathione-S-Trfase_C_sf"/>
</dbReference>
<accession>A0A0F9VKT8</accession>
<dbReference type="GO" id="GO:0016034">
    <property type="term" value="F:maleylacetoacetate isomerase activity"/>
    <property type="evidence" value="ECO:0007669"/>
    <property type="project" value="TreeGrafter"/>
</dbReference>
<dbReference type="GO" id="GO:0006559">
    <property type="term" value="P:L-phenylalanine catabolic process"/>
    <property type="evidence" value="ECO:0007669"/>
    <property type="project" value="TreeGrafter"/>
</dbReference>
<dbReference type="GO" id="GO:0004364">
    <property type="term" value="F:glutathione transferase activity"/>
    <property type="evidence" value="ECO:0007669"/>
    <property type="project" value="TreeGrafter"/>
</dbReference>
<dbReference type="CDD" id="cd03194">
    <property type="entry name" value="GST_C_3"/>
    <property type="match status" value="1"/>
</dbReference>
<dbReference type="GO" id="GO:0006749">
    <property type="term" value="P:glutathione metabolic process"/>
    <property type="evidence" value="ECO:0007669"/>
    <property type="project" value="TreeGrafter"/>
</dbReference>
<feature type="domain" description="GST N-terminal" evidence="2">
    <location>
        <begin position="2"/>
        <end position="82"/>
    </location>
</feature>
<dbReference type="CDD" id="cd03043">
    <property type="entry name" value="GST_N_1"/>
    <property type="match status" value="1"/>
</dbReference>
<comment type="caution">
    <text evidence="3">The sequence shown here is derived from an EMBL/GenBank/DDBJ whole genome shotgun (WGS) entry which is preliminary data.</text>
</comment>
<evidence type="ECO:0000313" key="3">
    <source>
        <dbReference type="EMBL" id="KKO00473.1"/>
    </source>
</evidence>
<evidence type="ECO:0000259" key="2">
    <source>
        <dbReference type="PROSITE" id="PS50404"/>
    </source>
</evidence>
<sequence length="228" mass="25682">MPDLFIANKNYSSWSLRPWVLMRELQIAFNERLQPFQGEATAEVFRRFSPSAKVPCLVDGETVVWDSLAITEYLAEQYPQVWPLDTTARAWARSASAEMHSGFASLRSLCAMNCGLRIRLSAVTPGLRADLDRLDQLWTEGFSRFGGPYLAGDCFTAVDAFFAPVAFRVQTYGLVLSANSLAYVSTLLALPPMQEWYEAALEESWRDDSHEQEARQAGEIVDDVRTRP</sequence>
<dbReference type="PANTHER" id="PTHR42673:SF4">
    <property type="entry name" value="MALEYLACETOACETATE ISOMERASE"/>
    <property type="match status" value="1"/>
</dbReference>
<dbReference type="Gene3D" id="3.40.30.10">
    <property type="entry name" value="Glutaredoxin"/>
    <property type="match status" value="1"/>
</dbReference>
<proteinExistence type="predicted"/>
<protein>
    <recommendedName>
        <fullName evidence="2">GST N-terminal domain-containing protein</fullName>
    </recommendedName>
</protein>
<dbReference type="InterPro" id="IPR036249">
    <property type="entry name" value="Thioredoxin-like_sf"/>
</dbReference>
<dbReference type="InterPro" id="IPR004045">
    <property type="entry name" value="Glutathione_S-Trfase_N"/>
</dbReference>
<reference evidence="3" key="1">
    <citation type="journal article" date="2015" name="Nature">
        <title>Complex archaea that bridge the gap between prokaryotes and eukaryotes.</title>
        <authorList>
            <person name="Spang A."/>
            <person name="Saw J.H."/>
            <person name="Jorgensen S.L."/>
            <person name="Zaremba-Niedzwiedzka K."/>
            <person name="Martijn J."/>
            <person name="Lind A.E."/>
            <person name="van Eijk R."/>
            <person name="Schleper C."/>
            <person name="Guy L."/>
            <person name="Ettema T.J."/>
        </authorList>
    </citation>
    <scope>NUCLEOTIDE SEQUENCE</scope>
</reference>
<dbReference type="Gene3D" id="1.20.1050.10">
    <property type="match status" value="1"/>
</dbReference>
<dbReference type="Pfam" id="PF13409">
    <property type="entry name" value="GST_N_2"/>
    <property type="match status" value="1"/>
</dbReference>
<dbReference type="SUPFAM" id="SSF52833">
    <property type="entry name" value="Thioredoxin-like"/>
    <property type="match status" value="1"/>
</dbReference>
<dbReference type="PROSITE" id="PS50404">
    <property type="entry name" value="GST_NTER"/>
    <property type="match status" value="1"/>
</dbReference>
<dbReference type="PANTHER" id="PTHR42673">
    <property type="entry name" value="MALEYLACETOACETATE ISOMERASE"/>
    <property type="match status" value="1"/>
</dbReference>
<evidence type="ECO:0000256" key="1">
    <source>
        <dbReference type="SAM" id="MobiDB-lite"/>
    </source>
</evidence>
<dbReference type="EMBL" id="LAZR01000040">
    <property type="protein sequence ID" value="KKO00473.1"/>
    <property type="molecule type" value="Genomic_DNA"/>
</dbReference>
<gene>
    <name evidence="3" type="ORF">LCGC14_0125640</name>
</gene>
<dbReference type="SFLD" id="SFLDS00019">
    <property type="entry name" value="Glutathione_Transferase_(cytos"/>
    <property type="match status" value="1"/>
</dbReference>
<dbReference type="AlphaFoldDB" id="A0A0F9VKT8"/>
<organism evidence="3">
    <name type="scientific">marine sediment metagenome</name>
    <dbReference type="NCBI Taxonomy" id="412755"/>
    <lineage>
        <taxon>unclassified sequences</taxon>
        <taxon>metagenomes</taxon>
        <taxon>ecological metagenomes</taxon>
    </lineage>
</organism>
<feature type="region of interest" description="Disordered" evidence="1">
    <location>
        <begin position="207"/>
        <end position="228"/>
    </location>
</feature>
<dbReference type="Pfam" id="PF13410">
    <property type="entry name" value="GST_C_2"/>
    <property type="match status" value="1"/>
</dbReference>
<name>A0A0F9VKT8_9ZZZZ</name>
<dbReference type="SUPFAM" id="SSF47616">
    <property type="entry name" value="GST C-terminal domain-like"/>
    <property type="match status" value="1"/>
</dbReference>